<dbReference type="EMBL" id="FXUI01000030">
    <property type="protein sequence ID" value="SMP82845.1"/>
    <property type="molecule type" value="Genomic_DNA"/>
</dbReference>
<keyword evidence="1" id="KW-0472">Membrane</keyword>
<reference evidence="2 3" key="1">
    <citation type="submission" date="2017-05" db="EMBL/GenBank/DDBJ databases">
        <authorList>
            <person name="Varghese N."/>
            <person name="Submissions S."/>
        </authorList>
    </citation>
    <scope>NUCLEOTIDE SEQUENCE [LARGE SCALE GENOMIC DNA]</scope>
    <source>
        <strain evidence="2 3">SM16</strain>
    </source>
</reference>
<keyword evidence="3" id="KW-1185">Reference proteome</keyword>
<feature type="transmembrane region" description="Helical" evidence="1">
    <location>
        <begin position="232"/>
        <end position="252"/>
    </location>
</feature>
<evidence type="ECO:0000313" key="2">
    <source>
        <dbReference type="EMBL" id="SMP82845.1"/>
    </source>
</evidence>
<feature type="transmembrane region" description="Helical" evidence="1">
    <location>
        <begin position="210"/>
        <end position="226"/>
    </location>
</feature>
<name>A0ABY1R071_9SPHN</name>
<feature type="transmembrane region" description="Helical" evidence="1">
    <location>
        <begin position="56"/>
        <end position="77"/>
    </location>
</feature>
<proteinExistence type="predicted"/>
<dbReference type="RefSeq" id="WP_283407247.1">
    <property type="nucleotide sequence ID" value="NZ_FXUI01000030.1"/>
</dbReference>
<feature type="transmembrane region" description="Helical" evidence="1">
    <location>
        <begin position="112"/>
        <end position="135"/>
    </location>
</feature>
<feature type="transmembrane region" description="Helical" evidence="1">
    <location>
        <begin position="147"/>
        <end position="170"/>
    </location>
</feature>
<gene>
    <name evidence="2" type="ORF">SAMN06296065_1303</name>
</gene>
<organism evidence="2 3">
    <name type="scientific">Novosphingobium panipatense</name>
    <dbReference type="NCBI Taxonomy" id="428991"/>
    <lineage>
        <taxon>Bacteria</taxon>
        <taxon>Pseudomonadati</taxon>
        <taxon>Pseudomonadota</taxon>
        <taxon>Alphaproteobacteria</taxon>
        <taxon>Sphingomonadales</taxon>
        <taxon>Sphingomonadaceae</taxon>
        <taxon>Novosphingobium</taxon>
    </lineage>
</organism>
<accession>A0ABY1R071</accession>
<feature type="transmembrane region" description="Helical" evidence="1">
    <location>
        <begin position="89"/>
        <end position="106"/>
    </location>
</feature>
<keyword evidence="1" id="KW-1133">Transmembrane helix</keyword>
<evidence type="ECO:0000313" key="3">
    <source>
        <dbReference type="Proteomes" id="UP001157910"/>
    </source>
</evidence>
<keyword evidence="1" id="KW-0812">Transmembrane</keyword>
<dbReference type="Proteomes" id="UP001157910">
    <property type="component" value="Unassembled WGS sequence"/>
</dbReference>
<feature type="transmembrane region" description="Helical" evidence="1">
    <location>
        <begin position="182"/>
        <end position="203"/>
    </location>
</feature>
<sequence length="279" mass="28865">MNKTGATAHSPSGSRFLVLLTALLQIVTPALPGLGFGEPIGSQSDAVRTLITPAGWAFSIWGALYTGSLVFAVYQLLASNRDNRLLRQIRMPAAGAFLGNAAWAAYVQLYGLSFVSTIIIVFTLLNLLAILARLAAWDEGFTVGDRWCIVLPLCALSSWLTTATIVNLAASLRFHGVDAGPAAPVIAGAIVIAGGIIAAQALLRTQGNPPFAVVFLWALGAIFAAGGQREGIVAAAVVIAAVLVLLATIRGLRNGGMAHYFGGSSSLAADGARAATVRR</sequence>
<evidence type="ECO:0000256" key="1">
    <source>
        <dbReference type="SAM" id="Phobius"/>
    </source>
</evidence>
<dbReference type="PANTHER" id="PTHR33802">
    <property type="entry name" value="SI:CH211-161H7.5-RELATED"/>
    <property type="match status" value="1"/>
</dbReference>
<evidence type="ECO:0008006" key="4">
    <source>
        <dbReference type="Google" id="ProtNLM"/>
    </source>
</evidence>
<dbReference type="PANTHER" id="PTHR33802:SF1">
    <property type="entry name" value="XK-RELATED PROTEIN"/>
    <property type="match status" value="1"/>
</dbReference>
<comment type="caution">
    <text evidence="2">The sequence shown here is derived from an EMBL/GenBank/DDBJ whole genome shotgun (WGS) entry which is preliminary data.</text>
</comment>
<protein>
    <recommendedName>
        <fullName evidence="4">TspO/MBR related protein</fullName>
    </recommendedName>
</protein>